<dbReference type="Pfam" id="PF06197">
    <property type="entry name" value="DUF998"/>
    <property type="match status" value="1"/>
</dbReference>
<organism evidence="2 3">
    <name type="scientific">Stenotrophomonas mori</name>
    <dbReference type="NCBI Taxonomy" id="2871096"/>
    <lineage>
        <taxon>Bacteria</taxon>
        <taxon>Pseudomonadati</taxon>
        <taxon>Pseudomonadota</taxon>
        <taxon>Gammaproteobacteria</taxon>
        <taxon>Lysobacterales</taxon>
        <taxon>Lysobacteraceae</taxon>
        <taxon>Stenotrophomonas</taxon>
    </lineage>
</organism>
<gene>
    <name evidence="2" type="ORF">K5L01_01275</name>
</gene>
<evidence type="ECO:0000313" key="3">
    <source>
        <dbReference type="Proteomes" id="UP001431235"/>
    </source>
</evidence>
<proteinExistence type="predicted"/>
<keyword evidence="3" id="KW-1185">Reference proteome</keyword>
<keyword evidence="1" id="KW-0472">Membrane</keyword>
<evidence type="ECO:0000313" key="2">
    <source>
        <dbReference type="EMBL" id="MCL7713291.1"/>
    </source>
</evidence>
<reference evidence="2 3" key="1">
    <citation type="submission" date="2021-08" db="EMBL/GenBank/DDBJ databases">
        <title>Novel members of of the genus Stenotrophomonas from differernt environment.</title>
        <authorList>
            <person name="Deng Y."/>
        </authorList>
    </citation>
    <scope>NUCLEOTIDE SEQUENCE [LARGE SCALE GENOMIC DNA]</scope>
    <source>
        <strain evidence="2 3">CPCC 101365</strain>
    </source>
</reference>
<feature type="transmembrane region" description="Helical" evidence="1">
    <location>
        <begin position="138"/>
        <end position="156"/>
    </location>
</feature>
<dbReference type="InterPro" id="IPR009339">
    <property type="entry name" value="DUF998"/>
</dbReference>
<dbReference type="Proteomes" id="UP001431235">
    <property type="component" value="Unassembled WGS sequence"/>
</dbReference>
<keyword evidence="1" id="KW-1133">Transmembrane helix</keyword>
<feature type="transmembrane region" description="Helical" evidence="1">
    <location>
        <begin position="98"/>
        <end position="126"/>
    </location>
</feature>
<sequence length="191" mass="20639">MAAVVLFAATALWLQVARTDLDWVHATLSLYLHGPHGGWLRAVYCLLAAAIVLLAVALHVQAQGPARRGLPLALFCTGALGLAAVAIGDSWLPGRAPVLAIAVHALAAQTAFLCATVAMLVQAWCFSRDGRWHGFHRFAWAGAWLAFAGLWVHVLWRATPRGLGQKAVIALVLAWLAAVAWRLLRMPPRRH</sequence>
<name>A0ABT0SDA8_9GAMM</name>
<protein>
    <submittedName>
        <fullName evidence="2">DUF998 domain-containing protein</fullName>
    </submittedName>
</protein>
<feature type="transmembrane region" description="Helical" evidence="1">
    <location>
        <begin position="72"/>
        <end position="92"/>
    </location>
</feature>
<keyword evidence="1" id="KW-0812">Transmembrane</keyword>
<feature type="transmembrane region" description="Helical" evidence="1">
    <location>
        <begin position="38"/>
        <end position="60"/>
    </location>
</feature>
<accession>A0ABT0SDA8</accession>
<comment type="caution">
    <text evidence="2">The sequence shown here is derived from an EMBL/GenBank/DDBJ whole genome shotgun (WGS) entry which is preliminary data.</text>
</comment>
<feature type="transmembrane region" description="Helical" evidence="1">
    <location>
        <begin position="168"/>
        <end position="184"/>
    </location>
</feature>
<evidence type="ECO:0000256" key="1">
    <source>
        <dbReference type="SAM" id="Phobius"/>
    </source>
</evidence>
<dbReference type="EMBL" id="JAIKTS010000001">
    <property type="protein sequence ID" value="MCL7713291.1"/>
    <property type="molecule type" value="Genomic_DNA"/>
</dbReference>